<keyword evidence="3" id="KW-1185">Reference proteome</keyword>
<sequence>MKSVIRRAAGFAGASVAVAAMSLTGASAAHAEAPTQGCPYPYVCFYLNNDDLLAGKPISKYRDVTSSYQAVKPRPHYGVMNTRNDDVVYLRLQDGSSICLPPNNETVFTDGYSVTGIKISSSPRC</sequence>
<dbReference type="RefSeq" id="WP_152883910.1">
    <property type="nucleotide sequence ID" value="NZ_VJZD01000001.1"/>
</dbReference>
<keyword evidence="1" id="KW-0732">Signal</keyword>
<name>A0A5N8V5K8_9ACTN</name>
<evidence type="ECO:0000313" key="3">
    <source>
        <dbReference type="Proteomes" id="UP000325849"/>
    </source>
</evidence>
<protein>
    <recommendedName>
        <fullName evidence="4">Peptidase inhibitor family I36 protein</fullName>
    </recommendedName>
</protein>
<comment type="caution">
    <text evidence="2">The sequence shown here is derived from an EMBL/GenBank/DDBJ whole genome shotgun (WGS) entry which is preliminary data.</text>
</comment>
<dbReference type="EMBL" id="VJZD01000001">
    <property type="protein sequence ID" value="MPY29892.1"/>
    <property type="molecule type" value="Genomic_DNA"/>
</dbReference>
<feature type="signal peptide" evidence="1">
    <location>
        <begin position="1"/>
        <end position="31"/>
    </location>
</feature>
<feature type="chain" id="PRO_5038887062" description="Peptidase inhibitor family I36 protein" evidence="1">
    <location>
        <begin position="32"/>
        <end position="125"/>
    </location>
</feature>
<dbReference type="Proteomes" id="UP000325849">
    <property type="component" value="Unassembled WGS sequence"/>
</dbReference>
<organism evidence="2 3">
    <name type="scientific">Streptomyces adustus</name>
    <dbReference type="NCBI Taxonomy" id="1609272"/>
    <lineage>
        <taxon>Bacteria</taxon>
        <taxon>Bacillati</taxon>
        <taxon>Actinomycetota</taxon>
        <taxon>Actinomycetes</taxon>
        <taxon>Kitasatosporales</taxon>
        <taxon>Streptomycetaceae</taxon>
        <taxon>Streptomyces</taxon>
    </lineage>
</organism>
<evidence type="ECO:0000256" key="1">
    <source>
        <dbReference type="SAM" id="SignalP"/>
    </source>
</evidence>
<accession>A0A5N8V5K8</accession>
<dbReference type="AlphaFoldDB" id="A0A5N8V5K8"/>
<evidence type="ECO:0008006" key="4">
    <source>
        <dbReference type="Google" id="ProtNLM"/>
    </source>
</evidence>
<evidence type="ECO:0000313" key="2">
    <source>
        <dbReference type="EMBL" id="MPY29892.1"/>
    </source>
</evidence>
<gene>
    <name evidence="2" type="ORF">FNH09_00630</name>
</gene>
<dbReference type="OrthoDB" id="4302020at2"/>
<proteinExistence type="predicted"/>
<reference evidence="2 3" key="1">
    <citation type="submission" date="2019-07" db="EMBL/GenBank/DDBJ databases">
        <title>New species of Amycolatopsis and Streptomyces.</title>
        <authorList>
            <person name="Duangmal K."/>
            <person name="Teo W.F.A."/>
            <person name="Lipun K."/>
        </authorList>
    </citation>
    <scope>NUCLEOTIDE SEQUENCE [LARGE SCALE GENOMIC DNA]</scope>
    <source>
        <strain evidence="2 3">NBRC 109810</strain>
    </source>
</reference>